<gene>
    <name evidence="11" type="ORF">A3E09_01620</name>
</gene>
<evidence type="ECO:0000256" key="9">
    <source>
        <dbReference type="RuleBase" id="RU004016"/>
    </source>
</evidence>
<evidence type="ECO:0000313" key="12">
    <source>
        <dbReference type="Proteomes" id="UP000178796"/>
    </source>
</evidence>
<evidence type="ECO:0000256" key="4">
    <source>
        <dbReference type="ARBA" id="ARBA00022960"/>
    </source>
</evidence>
<dbReference type="GO" id="GO:0009002">
    <property type="term" value="F:serine-type D-Ala-D-Ala carboxypeptidase activity"/>
    <property type="evidence" value="ECO:0007669"/>
    <property type="project" value="InterPro"/>
</dbReference>
<accession>A0A1G2CFM0</accession>
<dbReference type="GO" id="GO:0008360">
    <property type="term" value="P:regulation of cell shape"/>
    <property type="evidence" value="ECO:0007669"/>
    <property type="project" value="UniProtKB-KW"/>
</dbReference>
<reference evidence="11 12" key="1">
    <citation type="journal article" date="2016" name="Nat. Commun.">
        <title>Thousands of microbial genomes shed light on interconnected biogeochemical processes in an aquifer system.</title>
        <authorList>
            <person name="Anantharaman K."/>
            <person name="Brown C.T."/>
            <person name="Hug L.A."/>
            <person name="Sharon I."/>
            <person name="Castelle C.J."/>
            <person name="Probst A.J."/>
            <person name="Thomas B.C."/>
            <person name="Singh A."/>
            <person name="Wilkins M.J."/>
            <person name="Karaoz U."/>
            <person name="Brodie E.L."/>
            <person name="Williams K.H."/>
            <person name="Hubbard S.S."/>
            <person name="Banfield J.F."/>
        </authorList>
    </citation>
    <scope>NUCLEOTIDE SEQUENCE [LARGE SCALE GENOMIC DNA]</scope>
</reference>
<keyword evidence="2" id="KW-0732">Signal</keyword>
<dbReference type="GO" id="GO:0009252">
    <property type="term" value="P:peptidoglycan biosynthetic process"/>
    <property type="evidence" value="ECO:0007669"/>
    <property type="project" value="UniProtKB-KW"/>
</dbReference>
<feature type="active site" evidence="7">
    <location>
        <position position="175"/>
    </location>
</feature>
<dbReference type="PRINTS" id="PR00725">
    <property type="entry name" value="DADACBPTASE1"/>
</dbReference>
<evidence type="ECO:0000256" key="6">
    <source>
        <dbReference type="ARBA" id="ARBA00023316"/>
    </source>
</evidence>
<name>A0A1G2CFM0_9BACT</name>
<evidence type="ECO:0000256" key="3">
    <source>
        <dbReference type="ARBA" id="ARBA00022801"/>
    </source>
</evidence>
<dbReference type="PANTHER" id="PTHR35333:SF3">
    <property type="entry name" value="BETA-LACTAMASE-TYPE TRANSPEPTIDASE FOLD CONTAINING PROTEIN"/>
    <property type="match status" value="1"/>
</dbReference>
<dbReference type="Proteomes" id="UP000178796">
    <property type="component" value="Unassembled WGS sequence"/>
</dbReference>
<dbReference type="GO" id="GO:0046677">
    <property type="term" value="P:response to antibiotic"/>
    <property type="evidence" value="ECO:0007669"/>
    <property type="project" value="InterPro"/>
</dbReference>
<feature type="active site" description="Acyl-ester intermediate" evidence="7">
    <location>
        <position position="120"/>
    </location>
</feature>
<keyword evidence="3" id="KW-0378">Hydrolase</keyword>
<dbReference type="EMBL" id="MHKY01000001">
    <property type="protein sequence ID" value="OGZ00176.1"/>
    <property type="molecule type" value="Genomic_DNA"/>
</dbReference>
<dbReference type="Pfam" id="PF00768">
    <property type="entry name" value="Peptidase_S11"/>
    <property type="match status" value="1"/>
</dbReference>
<dbReference type="InterPro" id="IPR000871">
    <property type="entry name" value="Beta-lactam_class-A"/>
</dbReference>
<feature type="binding site" evidence="8">
    <location>
        <position position="279"/>
    </location>
    <ligand>
        <name>substrate</name>
    </ligand>
</feature>
<sequence>MPEENAHKFLFAIVLLGLVFFIGRDASRVSGENSGREVQVTSLAQVMAAPFAEEAQTPPLAQVPPRATAVAAADAPTDAFLRTSAVAVPELHVRAALAADLQTGQELFALNPYQRWPIASLTKLMTAVVAKTEIGPEKPVLVSEAAIAADGPAGGFGTGEKYLARDLIRSIIAVSSNDAAEALAEHYGRKGFVAKMNEVAQGLGMIQTNFADPTGISSLDQSSPEDLRKLAAFLYEEHPDVLAAARSKETKIQELASGAVRTLTSINAFSGRPEFLGGKTGYTDEAGGNLVSIFSYLHRPVFIVVLGTEDRFGETEKLFEWLKKSYAR</sequence>
<proteinExistence type="inferred from homology"/>
<feature type="active site" description="Proton acceptor" evidence="7">
    <location>
        <position position="123"/>
    </location>
</feature>
<evidence type="ECO:0000256" key="8">
    <source>
        <dbReference type="PIRSR" id="PIRSR618044-2"/>
    </source>
</evidence>
<keyword evidence="6" id="KW-0961">Cell wall biogenesis/degradation</keyword>
<dbReference type="InterPro" id="IPR001967">
    <property type="entry name" value="Peptidase_S11_N"/>
</dbReference>
<dbReference type="GO" id="GO:0006508">
    <property type="term" value="P:proteolysis"/>
    <property type="evidence" value="ECO:0007669"/>
    <property type="project" value="InterPro"/>
</dbReference>
<evidence type="ECO:0000256" key="5">
    <source>
        <dbReference type="ARBA" id="ARBA00022984"/>
    </source>
</evidence>
<dbReference type="AlphaFoldDB" id="A0A1G2CFM0"/>
<comment type="caution">
    <text evidence="11">The sequence shown here is derived from an EMBL/GenBank/DDBJ whole genome shotgun (WGS) entry which is preliminary data.</text>
</comment>
<protein>
    <recommendedName>
        <fullName evidence="10">Peptidase S11 D-alanyl-D-alanine carboxypeptidase A N-terminal domain-containing protein</fullName>
    </recommendedName>
</protein>
<comment type="similarity">
    <text evidence="1 9">Belongs to the peptidase S11 family.</text>
</comment>
<keyword evidence="4" id="KW-0133">Cell shape</keyword>
<dbReference type="SUPFAM" id="SSF56601">
    <property type="entry name" value="beta-lactamase/transpeptidase-like"/>
    <property type="match status" value="1"/>
</dbReference>
<dbReference type="GO" id="GO:0008800">
    <property type="term" value="F:beta-lactamase activity"/>
    <property type="evidence" value="ECO:0007669"/>
    <property type="project" value="InterPro"/>
</dbReference>
<evidence type="ECO:0000256" key="1">
    <source>
        <dbReference type="ARBA" id="ARBA00007164"/>
    </source>
</evidence>
<organism evidence="11 12">
    <name type="scientific">Candidatus Liptonbacteria bacterium RIFCSPHIGHO2_12_FULL_60_13</name>
    <dbReference type="NCBI Taxonomy" id="1798648"/>
    <lineage>
        <taxon>Bacteria</taxon>
        <taxon>Candidatus Liptoniibacteriota</taxon>
    </lineage>
</organism>
<keyword evidence="5" id="KW-0573">Peptidoglycan synthesis</keyword>
<evidence type="ECO:0000313" key="11">
    <source>
        <dbReference type="EMBL" id="OGZ00176.1"/>
    </source>
</evidence>
<dbReference type="PANTHER" id="PTHR35333">
    <property type="entry name" value="BETA-LACTAMASE"/>
    <property type="match status" value="1"/>
</dbReference>
<dbReference type="GO" id="GO:0071555">
    <property type="term" value="P:cell wall organization"/>
    <property type="evidence" value="ECO:0007669"/>
    <property type="project" value="UniProtKB-KW"/>
</dbReference>
<dbReference type="InterPro" id="IPR018044">
    <property type="entry name" value="Peptidase_S11"/>
</dbReference>
<evidence type="ECO:0000256" key="7">
    <source>
        <dbReference type="PIRSR" id="PIRSR618044-1"/>
    </source>
</evidence>
<dbReference type="GO" id="GO:0030655">
    <property type="term" value="P:beta-lactam antibiotic catabolic process"/>
    <property type="evidence" value="ECO:0007669"/>
    <property type="project" value="InterPro"/>
</dbReference>
<evidence type="ECO:0000259" key="10">
    <source>
        <dbReference type="Pfam" id="PF00768"/>
    </source>
</evidence>
<dbReference type="InterPro" id="IPR012338">
    <property type="entry name" value="Beta-lactam/transpept-like"/>
</dbReference>
<evidence type="ECO:0000256" key="2">
    <source>
        <dbReference type="ARBA" id="ARBA00022729"/>
    </source>
</evidence>
<dbReference type="Gene3D" id="3.40.710.10">
    <property type="entry name" value="DD-peptidase/beta-lactamase superfamily"/>
    <property type="match status" value="1"/>
</dbReference>
<feature type="domain" description="Peptidase S11 D-alanyl-D-alanine carboxypeptidase A N-terminal" evidence="10">
    <location>
        <begin position="85"/>
        <end position="308"/>
    </location>
</feature>